<proteinExistence type="predicted"/>
<sequence>MDTTTQQRMRRVRPGPVNKAAEIAAYEDYLNGTGPSVVGKHHSAKAFPHEVRAQTNGFEATVWGRPSAAERARRAESRTTRLTAMARGLAAVTR</sequence>
<dbReference type="AlphaFoldDB" id="D1BWN2"/>
<keyword evidence="2" id="KW-1185">Reference proteome</keyword>
<dbReference type="HOGENOM" id="CLU_2385434_0_0_11"/>
<accession>D1BWN2</accession>
<organism evidence="1 2">
    <name type="scientific">Xylanimonas cellulosilytica (strain DSM 15894 / JCM 12276 / CECT 5975 / KCTC 9989 / LMG 20990 / NBRC 107835 / XIL07)</name>
    <dbReference type="NCBI Taxonomy" id="446471"/>
    <lineage>
        <taxon>Bacteria</taxon>
        <taxon>Bacillati</taxon>
        <taxon>Actinomycetota</taxon>
        <taxon>Actinomycetes</taxon>
        <taxon>Micrococcales</taxon>
        <taxon>Promicromonosporaceae</taxon>
        <taxon>Xylanimonas</taxon>
    </lineage>
</organism>
<gene>
    <name evidence="1" type="ordered locus">Xcel_0575</name>
</gene>
<dbReference type="STRING" id="446471.Xcel_0575"/>
<dbReference type="RefSeq" id="WP_012877358.1">
    <property type="nucleotide sequence ID" value="NC_013530.1"/>
</dbReference>
<evidence type="ECO:0000313" key="1">
    <source>
        <dbReference type="EMBL" id="ACZ29614.1"/>
    </source>
</evidence>
<dbReference type="EMBL" id="CP001821">
    <property type="protein sequence ID" value="ACZ29614.1"/>
    <property type="molecule type" value="Genomic_DNA"/>
</dbReference>
<dbReference type="Proteomes" id="UP000002255">
    <property type="component" value="Chromosome"/>
</dbReference>
<dbReference type="KEGG" id="xce:Xcel_0575"/>
<reference evidence="2" key="1">
    <citation type="submission" date="2009-11" db="EMBL/GenBank/DDBJ databases">
        <title>The complete chromosome of Xylanimonas cellulosilytica DSM 15894.</title>
        <authorList>
            <consortium name="US DOE Joint Genome Institute (JGI-PGF)"/>
            <person name="Lucas S."/>
            <person name="Copeland A."/>
            <person name="Lapidus A."/>
            <person name="Glavina del Rio T."/>
            <person name="Dalin E."/>
            <person name="Tice H."/>
            <person name="Bruce D."/>
            <person name="Goodwin L."/>
            <person name="Pitluck S."/>
            <person name="Kyrpides N."/>
            <person name="Mavromatis K."/>
            <person name="Ivanova N."/>
            <person name="Mikhailova N."/>
            <person name="Foster B."/>
            <person name="Clum A."/>
            <person name="Brettin T."/>
            <person name="Detter J.C."/>
            <person name="Han C."/>
            <person name="Larimer F."/>
            <person name="Land M."/>
            <person name="Hauser L."/>
            <person name="Markowitz V."/>
            <person name="Cheng J.F."/>
            <person name="Hugenholtz P."/>
            <person name="Woyke T."/>
            <person name="Wu D."/>
            <person name="Gehrich-Schroeter G."/>
            <person name="Schneider S."/>
            <person name="Pukall S.R."/>
            <person name="Klenk H.P."/>
            <person name="Eisen J.A."/>
        </authorList>
    </citation>
    <scope>NUCLEOTIDE SEQUENCE [LARGE SCALE GENOMIC DNA]</scope>
    <source>
        <strain evidence="2">DSM 15894 / CECT 5975 / LMG 20990 / XIL07</strain>
    </source>
</reference>
<protein>
    <submittedName>
        <fullName evidence="1">Uncharacterized protein</fullName>
    </submittedName>
</protein>
<name>D1BWN2_XYLCX</name>
<reference evidence="1 2" key="2">
    <citation type="journal article" date="2010" name="Stand. Genomic Sci.">
        <title>Complete genome sequence of Xylanimonas cellulosilytica type strain (XIL07).</title>
        <authorList>
            <person name="Foster B."/>
            <person name="Pukall R."/>
            <person name="Abt B."/>
            <person name="Nolan M."/>
            <person name="Glavina Del Rio T."/>
            <person name="Chen F."/>
            <person name="Lucas S."/>
            <person name="Tice H."/>
            <person name="Pitluck S."/>
            <person name="Cheng J.-F."/>
            <person name="Chertkov O."/>
            <person name="Brettin T."/>
            <person name="Han C."/>
            <person name="Detter J.C."/>
            <person name="Bruce D."/>
            <person name="Goodwin L."/>
            <person name="Ivanova N."/>
            <person name="Mavromatis K."/>
            <person name="Pati A."/>
            <person name="Mikhailova N."/>
            <person name="Chen A."/>
            <person name="Palaniappan K."/>
            <person name="Land M."/>
            <person name="Hauser L."/>
            <person name="Chang Y.-J."/>
            <person name="Jeffries C.D."/>
            <person name="Chain P."/>
            <person name="Rohde M."/>
            <person name="Goeker M."/>
            <person name="Bristow J."/>
            <person name="Eisen J.A."/>
            <person name="Markowitz V."/>
            <person name="Hugenholtz P."/>
            <person name="Kyrpides N.C."/>
            <person name="Klenk H.-P."/>
            <person name="Lapidus A."/>
        </authorList>
    </citation>
    <scope>NUCLEOTIDE SEQUENCE [LARGE SCALE GENOMIC DNA]</scope>
    <source>
        <strain evidence="2">DSM 15894 / CECT 5975 / LMG 20990 / XIL07</strain>
    </source>
</reference>
<evidence type="ECO:0000313" key="2">
    <source>
        <dbReference type="Proteomes" id="UP000002255"/>
    </source>
</evidence>